<proteinExistence type="predicted"/>
<dbReference type="AlphaFoldDB" id="A0A645EQY9"/>
<protein>
    <submittedName>
        <fullName evidence="1">Uncharacterized protein</fullName>
    </submittedName>
</protein>
<comment type="caution">
    <text evidence="1">The sequence shown here is derived from an EMBL/GenBank/DDBJ whole genome shotgun (WGS) entry which is preliminary data.</text>
</comment>
<accession>A0A645EQY9</accession>
<organism evidence="1">
    <name type="scientific">bioreactor metagenome</name>
    <dbReference type="NCBI Taxonomy" id="1076179"/>
    <lineage>
        <taxon>unclassified sequences</taxon>
        <taxon>metagenomes</taxon>
        <taxon>ecological metagenomes</taxon>
    </lineage>
</organism>
<sequence length="211" mass="22925">MLFKSSSLGVLTTGNNKYRFFLDGDHIRAEDRRHCAVAIFVARHAKTGVQVGSVTFGQDAGIKLRFISRTFSQTCAVPVANVTEKLISACRRIAYSHGNNADFIQHIIQVIAAVRSPGHVRRVQAHAAVRVHGIGCPGIDDPFTAPIAQIIDRRGPPHVVAHAKHKSIVHVVRTIHVYAVAEDIGLPVGDILPGGKVGVHCLMLHRLLLPE</sequence>
<reference evidence="1" key="1">
    <citation type="submission" date="2019-08" db="EMBL/GenBank/DDBJ databases">
        <authorList>
            <person name="Kucharzyk K."/>
            <person name="Murdoch R.W."/>
            <person name="Higgins S."/>
            <person name="Loffler F."/>
        </authorList>
    </citation>
    <scope>NUCLEOTIDE SEQUENCE</scope>
</reference>
<gene>
    <name evidence="1" type="ORF">SDC9_150237</name>
</gene>
<dbReference type="EMBL" id="VSSQ01048964">
    <property type="protein sequence ID" value="MPN03014.1"/>
    <property type="molecule type" value="Genomic_DNA"/>
</dbReference>
<evidence type="ECO:0000313" key="1">
    <source>
        <dbReference type="EMBL" id="MPN03014.1"/>
    </source>
</evidence>
<name>A0A645EQY9_9ZZZZ</name>